<dbReference type="Pfam" id="PF20153">
    <property type="entry name" value="DUF6535"/>
    <property type="match status" value="1"/>
</dbReference>
<dbReference type="PANTHER" id="PTHR19959:SF119">
    <property type="entry name" value="FUNGAL LIPASE-LIKE DOMAIN-CONTAINING PROTEIN"/>
    <property type="match status" value="1"/>
</dbReference>
<dbReference type="Gene3D" id="1.25.40.10">
    <property type="entry name" value="Tetratricopeptide repeat domain"/>
    <property type="match status" value="4"/>
</dbReference>
<dbReference type="STRING" id="933852.A0A0C3B0J9"/>
<dbReference type="PANTHER" id="PTHR19959">
    <property type="entry name" value="KINESIN LIGHT CHAIN"/>
    <property type="match status" value="1"/>
</dbReference>
<feature type="region of interest" description="Disordered" evidence="1">
    <location>
        <begin position="1161"/>
        <end position="1193"/>
    </location>
</feature>
<keyword evidence="2" id="KW-1133">Transmembrane helix</keyword>
<evidence type="ECO:0000313" key="5">
    <source>
        <dbReference type="Proteomes" id="UP000054097"/>
    </source>
</evidence>
<dbReference type="InterPro" id="IPR011990">
    <property type="entry name" value="TPR-like_helical_dom_sf"/>
</dbReference>
<dbReference type="HOGENOM" id="CLU_229154_0_0_1"/>
<evidence type="ECO:0000313" key="4">
    <source>
        <dbReference type="EMBL" id="KIM25056.1"/>
    </source>
</evidence>
<keyword evidence="5" id="KW-1185">Reference proteome</keyword>
<organism evidence="4 5">
    <name type="scientific">Serendipita vermifera MAFF 305830</name>
    <dbReference type="NCBI Taxonomy" id="933852"/>
    <lineage>
        <taxon>Eukaryota</taxon>
        <taxon>Fungi</taxon>
        <taxon>Dikarya</taxon>
        <taxon>Basidiomycota</taxon>
        <taxon>Agaricomycotina</taxon>
        <taxon>Agaricomycetes</taxon>
        <taxon>Sebacinales</taxon>
        <taxon>Serendipitaceae</taxon>
        <taxon>Serendipita</taxon>
    </lineage>
</organism>
<evidence type="ECO:0000259" key="3">
    <source>
        <dbReference type="Pfam" id="PF20153"/>
    </source>
</evidence>
<feature type="transmembrane region" description="Helical" evidence="2">
    <location>
        <begin position="223"/>
        <end position="249"/>
    </location>
</feature>
<feature type="transmembrane region" description="Helical" evidence="2">
    <location>
        <begin position="116"/>
        <end position="135"/>
    </location>
</feature>
<gene>
    <name evidence="4" type="ORF">M408DRAFT_26464</name>
</gene>
<reference evidence="5" key="2">
    <citation type="submission" date="2015-01" db="EMBL/GenBank/DDBJ databases">
        <title>Evolutionary Origins and Diversification of the Mycorrhizal Mutualists.</title>
        <authorList>
            <consortium name="DOE Joint Genome Institute"/>
            <consortium name="Mycorrhizal Genomics Consortium"/>
            <person name="Kohler A."/>
            <person name="Kuo A."/>
            <person name="Nagy L.G."/>
            <person name="Floudas D."/>
            <person name="Copeland A."/>
            <person name="Barry K.W."/>
            <person name="Cichocki N."/>
            <person name="Veneault-Fourrey C."/>
            <person name="LaButti K."/>
            <person name="Lindquist E.A."/>
            <person name="Lipzen A."/>
            <person name="Lundell T."/>
            <person name="Morin E."/>
            <person name="Murat C."/>
            <person name="Riley R."/>
            <person name="Ohm R."/>
            <person name="Sun H."/>
            <person name="Tunlid A."/>
            <person name="Henrissat B."/>
            <person name="Grigoriev I.V."/>
            <person name="Hibbett D.S."/>
            <person name="Martin F."/>
        </authorList>
    </citation>
    <scope>NUCLEOTIDE SEQUENCE [LARGE SCALE GENOMIC DNA]</scope>
    <source>
        <strain evidence="5">MAFF 305830</strain>
    </source>
</reference>
<feature type="domain" description="DUF6535" evidence="3">
    <location>
        <begin position="94"/>
        <end position="247"/>
    </location>
</feature>
<proteinExistence type="predicted"/>
<dbReference type="InterPro" id="IPR045338">
    <property type="entry name" value="DUF6535"/>
</dbReference>
<feature type="transmembrane region" description="Helical" evidence="2">
    <location>
        <begin position="256"/>
        <end position="279"/>
    </location>
</feature>
<evidence type="ECO:0000256" key="1">
    <source>
        <dbReference type="SAM" id="MobiDB-lite"/>
    </source>
</evidence>
<keyword evidence="2" id="KW-0812">Transmembrane</keyword>
<protein>
    <recommendedName>
        <fullName evidence="3">DUF6535 domain-containing protein</fullName>
    </recommendedName>
</protein>
<keyword evidence="2" id="KW-0472">Membrane</keyword>
<dbReference type="InterPro" id="IPR012344">
    <property type="entry name" value="Matrix_HIV/RSV_N"/>
</dbReference>
<dbReference type="SUPFAM" id="SSF48452">
    <property type="entry name" value="TPR-like"/>
    <property type="match status" value="3"/>
</dbReference>
<dbReference type="EMBL" id="KN824317">
    <property type="protein sequence ID" value="KIM25056.1"/>
    <property type="molecule type" value="Genomic_DNA"/>
</dbReference>
<name>A0A0C3B0J9_SERVB</name>
<dbReference type="Gene3D" id="1.10.150.90">
    <property type="entry name" value="Immunodeficiency lentiviruses, gag gene matrix protein p17"/>
    <property type="match status" value="2"/>
</dbReference>
<evidence type="ECO:0000256" key="2">
    <source>
        <dbReference type="SAM" id="Phobius"/>
    </source>
</evidence>
<accession>A0A0C3B0J9</accession>
<sequence>MERNSIGKEFQLESPNIVYPKRSESSIIQADEPGLNIESPTEFPNEVIEDSNADKLKNELNDQAAGSNLSIRLPMNQSVAEGRNLGVTRESTAWDVYNNESRKKDAEPIKDWRDTLNTLLLFASIFAAVLTAIIIETKRLLQEDVPAVMLDVLITLTNNFANGTHQSIIKDPFVPSHDAVRYSVAMVADYDSAIARGGGSPQDEAKRRQLLFGGILFWRMSEIIAALPLLLYGAVILFFAGSIQWVWVVHPTVGKILTGAAAIALAFYGATTILSVIFVSAPFRTPLSRGIYLSIRTIHWLIARVTAGTKPSHFSARRRLDYAANEGKMLMKQALLWLGKELSLAEHSHRRFLLLVDALCGLPTELLGSEEFKQAPWPAIFEIIGSKYLEDLRHDRSTEEDRRKIAWLAQKAHMAEVEAIIAPKEGYEFDYLHSRYWTQYSLQDPPTRRYKRPNAAFLITRDAPHASLDSDVETNVVMKIIRWRDNGSQVLSSIWLDVFAEGTTYSDVFLQALLRLFTQYTASLYANLRSTEPFFDVFFRIMEIIVKRGVPGHLVTSLFRSFEKAMSFLGDTSSDNNFVVEGGFIKTPYTYAIALERSDNQVQSIHDSFVDLLARYVETTLVDNQPHSTGVPDETSQRIKEILIMVWLRLRNSDTSQWAKSDPHLDWIDHLWNSNSVQWTSALDLLPKETAFVIIRLVSKARLRFKAFGQAWLFLGEKSQQDTTSIVQGSSINSWKPKGHDDWTWKERMVFKNIHQLDHLLKDNPGAKDHFYVIEMARQDLLDNSLYLARERAARPTLEKDLQDISDPTLRLLLNWVMDAPIVRTIDLPEENTIYKDSWNTVKACISETFLGKTGIKQNFREGFLRFLSDKQHRALALMAFNHVPIYRSLEQDFDCSTYSPKALPYLKEIRVLLYLWRYGFHIRYDVQDDDPQAIKRLAGRPVSWLLYVFFLAQTNDDVTLNRFGGLCPPSLRRIRDAYRSITGHQSTLIALFIGMMQVKLADKFHRTENLFIILELIKMVMPLDQNDTPKCLLLDLSRRLDDMSEQVRKVAVHSVGENEEATKACNDMSRLIQGKVGPSSLANTEFDSKAAFVGLISADGHLLAQNPCACGTAISGNPASFRPDWLNPEFIYSETDELEAHWRYVFDTATNESRVSLSSNSSSLLLRPPPLSLPSPSVSSQTKSPEMRKNSSPLSISPIDALNIEAPVALISSHASLDAGDTHSDQEFKTDTHLYYAISRALRRKYNIPMDIVVKIFFHAGFCKLQPKTIARTKRYVYVNGDGSPDGETRAEKLFFHTSPLTTELAERIAKIQLRTLSHDQGYASIRVVSWSWFEIRVLAPVTKRSGRPLAEEVDIPMYPNQPFLHQRFKIKRVSPDDNHTIRGGALSHRNVIADSVPQHLEGEVFASGHALVDTLEANDVLAVSDADAIFEDALAVDEIDPNPCSHTICALLARYHSLSTIGKDISLMIVANARGSKKTTIVAELETVDLSARVKARPDLKYHEISTCHSCSPVQVIMSCSVKPFLSFMNNPSGVTATGGAVMQPTTDEPKVNYPSMAEGGQSLSRDFLESNYTQIRRVGDRNIRAHGLNLVGMGFHQLYHDNHEVADLERVNAVSIHEETMQCTSLFDLRFARHSNDLGGALMERFSLKGDIMDIENAISLCKDAVKVTNDADKDAYRWLVNLGNCHILRFDRFHDTEDINRAIFIWKRATKLMENDDPSFHVILGNLGSSLQKRFGRSGSLADLAEAISVQQKAVDSIQDTHPDKPKLLSNLGSCIQLRFEQFGDAEDLETAIILFQAAVNLAPDGHPNKPGLLSNLGASAQLRFERFGDIKDLERATSLFQAAINLVPDYHPDKPGLLHNLGNSFQLCFERLGDVEDLDKSISLKQAAVDLTPEGHPDKAKRLNDLGSSLKLSFKRLGDLGELNKAISVLQVAANLTPDSHPDKPMRLNNYGISLQLRFDRLEDIADLEKAVSLFQAAVDLTPDGHPIKPARLNNLGNSIKTRFERFGDVQDLERAIMSLQAAVNLTLDDHPEKPDWLQSLGHSLQLRFGRFGDILDLEKAISFFQVAVDSTPDDHPDKTNHLDYLGSSIQSRFERLGDVKDLDRAISLQQAVVDLTPDSHPNKPGQLNRLGTTVHLRFNRLGDLKDLERSHSLFQEAVDLTPEGHPSKSCHLNSLGDSAEIRFKRLGDIKDLERAIQFKKKSVDLIPDGHPEKPGQLNNLGGSFQLRFDRLGSVKDSERAISFRQAAVDLTPDDHPDKLIWLNNLGISIQSRCERFGHTEDLEKAATLFQAAVDLTPDGHPKKASSLNNLGKSSLFHFKRGGDVRYLEKAIYLLQKVVDLTPDGHPAKPAWLNNLGNCFQHRFKCYNNLADLERAISLLRVAVDLTPDGHPDKPDTLYSLGLHRETYAR</sequence>
<dbReference type="Proteomes" id="UP000054097">
    <property type="component" value="Unassembled WGS sequence"/>
</dbReference>
<reference evidence="4 5" key="1">
    <citation type="submission" date="2014-04" db="EMBL/GenBank/DDBJ databases">
        <authorList>
            <consortium name="DOE Joint Genome Institute"/>
            <person name="Kuo A."/>
            <person name="Zuccaro A."/>
            <person name="Kohler A."/>
            <person name="Nagy L.G."/>
            <person name="Floudas D."/>
            <person name="Copeland A."/>
            <person name="Barry K.W."/>
            <person name="Cichocki N."/>
            <person name="Veneault-Fourrey C."/>
            <person name="LaButti K."/>
            <person name="Lindquist E.A."/>
            <person name="Lipzen A."/>
            <person name="Lundell T."/>
            <person name="Morin E."/>
            <person name="Murat C."/>
            <person name="Sun H."/>
            <person name="Tunlid A."/>
            <person name="Henrissat B."/>
            <person name="Grigoriev I.V."/>
            <person name="Hibbett D.S."/>
            <person name="Martin F."/>
            <person name="Nordberg H.P."/>
            <person name="Cantor M.N."/>
            <person name="Hua S.X."/>
        </authorList>
    </citation>
    <scope>NUCLEOTIDE SEQUENCE [LARGE SCALE GENOMIC DNA]</scope>
    <source>
        <strain evidence="4 5">MAFF 305830</strain>
    </source>
</reference>
<dbReference type="OrthoDB" id="9991317at2759"/>